<evidence type="ECO:0000313" key="2">
    <source>
        <dbReference type="Proteomes" id="UP000653674"/>
    </source>
</evidence>
<accession>A0A8J3LZV7</accession>
<dbReference type="EMBL" id="BONU01000059">
    <property type="protein sequence ID" value="GIG76521.1"/>
    <property type="molecule type" value="Genomic_DNA"/>
</dbReference>
<dbReference type="Pfam" id="PF07366">
    <property type="entry name" value="SnoaL"/>
    <property type="match status" value="1"/>
</dbReference>
<dbReference type="SUPFAM" id="SSF54427">
    <property type="entry name" value="NTF2-like"/>
    <property type="match status" value="1"/>
</dbReference>
<dbReference type="Gene3D" id="3.10.450.50">
    <property type="match status" value="1"/>
</dbReference>
<dbReference type="GO" id="GO:0030638">
    <property type="term" value="P:polyketide metabolic process"/>
    <property type="evidence" value="ECO:0007669"/>
    <property type="project" value="InterPro"/>
</dbReference>
<reference evidence="1" key="1">
    <citation type="submission" date="2021-01" db="EMBL/GenBank/DDBJ databases">
        <title>Whole genome shotgun sequence of Planosporangium flavigriseum NBRC 105377.</title>
        <authorList>
            <person name="Komaki H."/>
            <person name="Tamura T."/>
        </authorList>
    </citation>
    <scope>NUCLEOTIDE SEQUENCE</scope>
    <source>
        <strain evidence="1">NBRC 105377</strain>
    </source>
</reference>
<proteinExistence type="predicted"/>
<dbReference type="Proteomes" id="UP000653674">
    <property type="component" value="Unassembled WGS sequence"/>
</dbReference>
<evidence type="ECO:0008006" key="3">
    <source>
        <dbReference type="Google" id="ProtNLM"/>
    </source>
</evidence>
<dbReference type="AlphaFoldDB" id="A0A8J3LZV7"/>
<keyword evidence="2" id="KW-1185">Reference proteome</keyword>
<comment type="caution">
    <text evidence="1">The sequence shown here is derived from an EMBL/GenBank/DDBJ whole genome shotgun (WGS) entry which is preliminary data.</text>
</comment>
<sequence>MHEDIGSLVRRFYEQLWNNWDDSAVEHTLASDFSFRGSLGQQTTGRSGWRAYRDHIRRGSSDFHNQIITLVTDGDQAAARLLYSGTHTGPLLDFPPTGRRFSYSGAAFFTAAAGLLTDAWVLGDLHDLRRQLAMNNSQ</sequence>
<evidence type="ECO:0000313" key="1">
    <source>
        <dbReference type="EMBL" id="GIG76521.1"/>
    </source>
</evidence>
<dbReference type="RefSeq" id="WP_168072330.1">
    <property type="nucleotide sequence ID" value="NZ_BAAAQJ010000008.1"/>
</dbReference>
<dbReference type="PANTHER" id="PTHR38436">
    <property type="entry name" value="POLYKETIDE CYCLASE SNOAL-LIKE DOMAIN"/>
    <property type="match status" value="1"/>
</dbReference>
<gene>
    <name evidence="1" type="ORF">Pfl04_49250</name>
</gene>
<name>A0A8J3LZV7_9ACTN</name>
<dbReference type="InterPro" id="IPR032710">
    <property type="entry name" value="NTF2-like_dom_sf"/>
</dbReference>
<protein>
    <recommendedName>
        <fullName evidence="3">SnoaL-like polyketide cyclase</fullName>
    </recommendedName>
</protein>
<dbReference type="InterPro" id="IPR009959">
    <property type="entry name" value="Cyclase_SnoaL-like"/>
</dbReference>
<organism evidence="1 2">
    <name type="scientific">Planosporangium flavigriseum</name>
    <dbReference type="NCBI Taxonomy" id="373681"/>
    <lineage>
        <taxon>Bacteria</taxon>
        <taxon>Bacillati</taxon>
        <taxon>Actinomycetota</taxon>
        <taxon>Actinomycetes</taxon>
        <taxon>Micromonosporales</taxon>
        <taxon>Micromonosporaceae</taxon>
        <taxon>Planosporangium</taxon>
    </lineage>
</organism>
<dbReference type="PANTHER" id="PTHR38436:SF1">
    <property type="entry name" value="ESTER CYCLASE"/>
    <property type="match status" value="1"/>
</dbReference>